<dbReference type="Pfam" id="PF03466">
    <property type="entry name" value="LysR_substrate"/>
    <property type="match status" value="1"/>
</dbReference>
<dbReference type="InterPro" id="IPR036390">
    <property type="entry name" value="WH_DNA-bd_sf"/>
</dbReference>
<keyword evidence="4" id="KW-0804">Transcription</keyword>
<dbReference type="InterPro" id="IPR000847">
    <property type="entry name" value="LysR_HTH_N"/>
</dbReference>
<feature type="domain" description="HTH lysR-type" evidence="5">
    <location>
        <begin position="11"/>
        <end position="68"/>
    </location>
</feature>
<reference evidence="6" key="1">
    <citation type="submission" date="2022-12" db="EMBL/GenBank/DDBJ databases">
        <title>Bacterial isolates from different developmental stages of Nematostella vectensis.</title>
        <authorList>
            <person name="Fraune S."/>
        </authorList>
    </citation>
    <scope>NUCLEOTIDE SEQUENCE</scope>
    <source>
        <strain evidence="6">G21630-S1</strain>
    </source>
</reference>
<evidence type="ECO:0000313" key="6">
    <source>
        <dbReference type="EMBL" id="MCZ4280225.1"/>
    </source>
</evidence>
<dbReference type="PROSITE" id="PS50931">
    <property type="entry name" value="HTH_LYSR"/>
    <property type="match status" value="1"/>
</dbReference>
<dbReference type="RefSeq" id="WP_269422436.1">
    <property type="nucleotide sequence ID" value="NZ_JAPWGY010000002.1"/>
</dbReference>
<comment type="caution">
    <text evidence="6">The sequence shown here is derived from an EMBL/GenBank/DDBJ whole genome shotgun (WGS) entry which is preliminary data.</text>
</comment>
<evidence type="ECO:0000313" key="7">
    <source>
        <dbReference type="Proteomes" id="UP001069802"/>
    </source>
</evidence>
<dbReference type="Gene3D" id="3.40.190.10">
    <property type="entry name" value="Periplasmic binding protein-like II"/>
    <property type="match status" value="2"/>
</dbReference>
<dbReference type="InterPro" id="IPR058163">
    <property type="entry name" value="LysR-type_TF_proteobact-type"/>
</dbReference>
<keyword evidence="2" id="KW-0805">Transcription regulation</keyword>
<evidence type="ECO:0000259" key="5">
    <source>
        <dbReference type="PROSITE" id="PS50931"/>
    </source>
</evidence>
<dbReference type="Pfam" id="PF00126">
    <property type="entry name" value="HTH_1"/>
    <property type="match status" value="1"/>
</dbReference>
<dbReference type="SUPFAM" id="SSF46785">
    <property type="entry name" value="Winged helix' DNA-binding domain"/>
    <property type="match status" value="1"/>
</dbReference>
<sequence>MTVSPPRPKGPPLNALRAFEAAARLNGFSNAAEELCVTPGAIAQHIKSLEAWAGSDLFVRQSQGVRLTPLGAGVIEDFSNAFDKLGEAVQNLRLRAAPKHIRIAALPSVAQLWLSPRLPEIRREIADITVSITAMETAPNLLREPYDLSIFFEDHPLLPEGIEICRDSIFPVCTAELAKELNNPSDLINFPLIQDTSWSEDWKYWTEANYPDQKIKLEGPVFSLYSLALEETRNSAGILIGHEPLVRRLLDLGELVAPLPGALPLKRSLMARIAKPATKNQALKKIMAVLLGSDKPKPQA</sequence>
<evidence type="ECO:0000256" key="1">
    <source>
        <dbReference type="ARBA" id="ARBA00009437"/>
    </source>
</evidence>
<dbReference type="PANTHER" id="PTHR30537">
    <property type="entry name" value="HTH-TYPE TRANSCRIPTIONAL REGULATOR"/>
    <property type="match status" value="1"/>
</dbReference>
<keyword evidence="3" id="KW-0238">DNA-binding</keyword>
<evidence type="ECO:0000256" key="3">
    <source>
        <dbReference type="ARBA" id="ARBA00023125"/>
    </source>
</evidence>
<evidence type="ECO:0000256" key="2">
    <source>
        <dbReference type="ARBA" id="ARBA00023015"/>
    </source>
</evidence>
<name>A0ABT4LGJ8_9PROT</name>
<dbReference type="Gene3D" id="1.10.10.10">
    <property type="entry name" value="Winged helix-like DNA-binding domain superfamily/Winged helix DNA-binding domain"/>
    <property type="match status" value="1"/>
</dbReference>
<dbReference type="SUPFAM" id="SSF53850">
    <property type="entry name" value="Periplasmic binding protein-like II"/>
    <property type="match status" value="1"/>
</dbReference>
<dbReference type="EMBL" id="JAPWGY010000002">
    <property type="protein sequence ID" value="MCZ4280225.1"/>
    <property type="molecule type" value="Genomic_DNA"/>
</dbReference>
<dbReference type="InterPro" id="IPR036388">
    <property type="entry name" value="WH-like_DNA-bd_sf"/>
</dbReference>
<accession>A0ABT4LGJ8</accession>
<organism evidence="6 7">
    <name type="scientific">Kiloniella laminariae</name>
    <dbReference type="NCBI Taxonomy" id="454162"/>
    <lineage>
        <taxon>Bacteria</taxon>
        <taxon>Pseudomonadati</taxon>
        <taxon>Pseudomonadota</taxon>
        <taxon>Alphaproteobacteria</taxon>
        <taxon>Rhodospirillales</taxon>
        <taxon>Kiloniellaceae</taxon>
        <taxon>Kiloniella</taxon>
    </lineage>
</organism>
<proteinExistence type="inferred from homology"/>
<keyword evidence="7" id="KW-1185">Reference proteome</keyword>
<dbReference type="InterPro" id="IPR005119">
    <property type="entry name" value="LysR_subst-bd"/>
</dbReference>
<dbReference type="Proteomes" id="UP001069802">
    <property type="component" value="Unassembled WGS sequence"/>
</dbReference>
<dbReference type="PANTHER" id="PTHR30537:SF26">
    <property type="entry name" value="GLYCINE CLEAVAGE SYSTEM TRANSCRIPTIONAL ACTIVATOR"/>
    <property type="match status" value="1"/>
</dbReference>
<protein>
    <submittedName>
        <fullName evidence="6">LysR family transcriptional regulator</fullName>
    </submittedName>
</protein>
<evidence type="ECO:0000256" key="4">
    <source>
        <dbReference type="ARBA" id="ARBA00023163"/>
    </source>
</evidence>
<gene>
    <name evidence="6" type="ORF">O4H49_05525</name>
</gene>
<comment type="similarity">
    <text evidence="1">Belongs to the LysR transcriptional regulatory family.</text>
</comment>